<feature type="transmembrane region" description="Helical" evidence="1">
    <location>
        <begin position="72"/>
        <end position="91"/>
    </location>
</feature>
<sequence length="118" mass="13296">MDTQQVNTKPGNKSNSLMIGLAMIIIGSLFLLDRMDMINALEWWYIAPAMIALAGIINLFSRENPEDRANGVFQIVLAFWLFASAEQLWGWTFRTSWPVLIMGAGLRHLVIAMSAPRQ</sequence>
<feature type="transmembrane region" description="Helical" evidence="1">
    <location>
        <begin position="12"/>
        <end position="31"/>
    </location>
</feature>
<organism evidence="3 4">
    <name type="scientific">Undibacterium rugosum</name>
    <dbReference type="NCBI Taxonomy" id="2762291"/>
    <lineage>
        <taxon>Bacteria</taxon>
        <taxon>Pseudomonadati</taxon>
        <taxon>Pseudomonadota</taxon>
        <taxon>Betaproteobacteria</taxon>
        <taxon>Burkholderiales</taxon>
        <taxon>Oxalobacteraceae</taxon>
        <taxon>Undibacterium</taxon>
    </lineage>
</organism>
<dbReference type="AlphaFoldDB" id="A0A923I3S8"/>
<feature type="transmembrane region" description="Helical" evidence="1">
    <location>
        <begin position="43"/>
        <end position="60"/>
    </location>
</feature>
<comment type="caution">
    <text evidence="3">The sequence shown here is derived from an EMBL/GenBank/DDBJ whole genome shotgun (WGS) entry which is preliminary data.</text>
</comment>
<dbReference type="RefSeq" id="WP_186882145.1">
    <property type="nucleotide sequence ID" value="NZ_JACOGG010000017.1"/>
</dbReference>
<keyword evidence="1" id="KW-0812">Transmembrane</keyword>
<evidence type="ECO:0000313" key="3">
    <source>
        <dbReference type="EMBL" id="MBC3936602.1"/>
    </source>
</evidence>
<evidence type="ECO:0000259" key="2">
    <source>
        <dbReference type="Pfam" id="PF22570"/>
    </source>
</evidence>
<keyword evidence="4" id="KW-1185">Reference proteome</keyword>
<reference evidence="3" key="1">
    <citation type="submission" date="2020-08" db="EMBL/GenBank/DDBJ databases">
        <title>Novel species isolated from subtropical streams in China.</title>
        <authorList>
            <person name="Lu H."/>
        </authorList>
    </citation>
    <scope>NUCLEOTIDE SEQUENCE</scope>
    <source>
        <strain evidence="3">CY7W</strain>
    </source>
</reference>
<accession>A0A923I3S8</accession>
<gene>
    <name evidence="3" type="ORF">H8K47_14640</name>
</gene>
<dbReference type="Proteomes" id="UP000612361">
    <property type="component" value="Unassembled WGS sequence"/>
</dbReference>
<dbReference type="Pfam" id="PF22570">
    <property type="entry name" value="LiaF-TM"/>
    <property type="match status" value="1"/>
</dbReference>
<name>A0A923I3S8_9BURK</name>
<proteinExistence type="predicted"/>
<protein>
    <recommendedName>
        <fullName evidence="2">LiaF transmembrane domain-containing protein</fullName>
    </recommendedName>
</protein>
<keyword evidence="1" id="KW-1133">Transmembrane helix</keyword>
<dbReference type="InterPro" id="IPR054331">
    <property type="entry name" value="LiaF_TM"/>
</dbReference>
<evidence type="ECO:0000313" key="4">
    <source>
        <dbReference type="Proteomes" id="UP000612361"/>
    </source>
</evidence>
<feature type="domain" description="LiaF transmembrane" evidence="2">
    <location>
        <begin position="19"/>
        <end position="108"/>
    </location>
</feature>
<keyword evidence="1" id="KW-0472">Membrane</keyword>
<dbReference type="EMBL" id="JACOGG010000017">
    <property type="protein sequence ID" value="MBC3936602.1"/>
    <property type="molecule type" value="Genomic_DNA"/>
</dbReference>
<evidence type="ECO:0000256" key="1">
    <source>
        <dbReference type="SAM" id="Phobius"/>
    </source>
</evidence>